<dbReference type="eggNOG" id="ENOG5030RFK">
    <property type="taxonomic scope" value="Bacteria"/>
</dbReference>
<dbReference type="EMBL" id="CP000553">
    <property type="protein sequence ID" value="ABM75627.1"/>
    <property type="molecule type" value="Genomic_DNA"/>
</dbReference>
<name>A2C2B7_PROM1</name>
<sequence length="75" mass="8748">MIRDSSTLQKGQLLRVEINEVKDRLPLNILEDIRKEPIVELVGYKMVDGNEFGLVVKLNNGEINWFFEKELSEIM</sequence>
<protein>
    <recommendedName>
        <fullName evidence="3">Cytochrome b6-f complex subunit PetP</fullName>
    </recommendedName>
</protein>
<dbReference type="KEGG" id="pme:NATL1_10691"/>
<dbReference type="HOGENOM" id="CLU_191597_0_0_3"/>
<dbReference type="InterPro" id="IPR021291">
    <property type="entry name" value="Tsr0524-like"/>
</dbReference>
<gene>
    <name evidence="1" type="ordered locus">NATL1_10691</name>
</gene>
<dbReference type="AlphaFoldDB" id="A2C2B7"/>
<dbReference type="Pfam" id="PF11061">
    <property type="entry name" value="Tsr0524-like"/>
    <property type="match status" value="1"/>
</dbReference>
<dbReference type="Proteomes" id="UP000002592">
    <property type="component" value="Chromosome"/>
</dbReference>
<organism evidence="1 2">
    <name type="scientific">Prochlorococcus marinus (strain NATL1A)</name>
    <dbReference type="NCBI Taxonomy" id="167555"/>
    <lineage>
        <taxon>Bacteria</taxon>
        <taxon>Bacillati</taxon>
        <taxon>Cyanobacteriota</taxon>
        <taxon>Cyanophyceae</taxon>
        <taxon>Synechococcales</taxon>
        <taxon>Prochlorococcaceae</taxon>
        <taxon>Prochlorococcus</taxon>
    </lineage>
</organism>
<dbReference type="RefSeq" id="WP_011823746.1">
    <property type="nucleotide sequence ID" value="NC_008819.1"/>
</dbReference>
<evidence type="ECO:0000313" key="1">
    <source>
        <dbReference type="EMBL" id="ABM75627.1"/>
    </source>
</evidence>
<proteinExistence type="predicted"/>
<evidence type="ECO:0000313" key="2">
    <source>
        <dbReference type="Proteomes" id="UP000002592"/>
    </source>
</evidence>
<reference evidence="2" key="1">
    <citation type="journal article" date="2007" name="PLoS Genet.">
        <title>Patterns and implications of gene gain and loss in the evolution of Prochlorococcus.</title>
        <authorList>
            <person name="Kettler G.C."/>
            <person name="Martiny A.C."/>
            <person name="Huang K."/>
            <person name="Zucker J."/>
            <person name="Coleman M.L."/>
            <person name="Rodrigue S."/>
            <person name="Chen F."/>
            <person name="Lapidus A."/>
            <person name="Ferriera S."/>
            <person name="Johnson J."/>
            <person name="Steglich C."/>
            <person name="Church G.M."/>
            <person name="Richardson P."/>
            <person name="Chisholm S.W."/>
        </authorList>
    </citation>
    <scope>NUCLEOTIDE SEQUENCE [LARGE SCALE GENOMIC DNA]</scope>
    <source>
        <strain evidence="2">NATL1A</strain>
    </source>
</reference>
<accession>A2C2B7</accession>
<evidence type="ECO:0008006" key="3">
    <source>
        <dbReference type="Google" id="ProtNLM"/>
    </source>
</evidence>